<organism evidence="8">
    <name type="scientific">marine metagenome</name>
    <dbReference type="NCBI Taxonomy" id="408172"/>
    <lineage>
        <taxon>unclassified sequences</taxon>
        <taxon>metagenomes</taxon>
        <taxon>ecological metagenomes</taxon>
    </lineage>
</organism>
<gene>
    <name evidence="8" type="ORF">METZ01_LOCUS181253</name>
</gene>
<dbReference type="GO" id="GO:0016831">
    <property type="term" value="F:carboxy-lyase activity"/>
    <property type="evidence" value="ECO:0007669"/>
    <property type="project" value="TreeGrafter"/>
</dbReference>
<dbReference type="SUPFAM" id="SSF52507">
    <property type="entry name" value="Homo-oligomeric flavin-containing Cys decarboxylases, HFCD"/>
    <property type="match status" value="1"/>
</dbReference>
<dbReference type="AlphaFoldDB" id="A0A382CRB2"/>
<dbReference type="GO" id="GO:0106141">
    <property type="term" value="F:flavin prenyltransferase activity"/>
    <property type="evidence" value="ECO:0007669"/>
    <property type="project" value="UniProtKB-EC"/>
</dbReference>
<dbReference type="HAMAP" id="MF_01984">
    <property type="entry name" value="ubiX_pad"/>
    <property type="match status" value="1"/>
</dbReference>
<sequence length="200" mass="22138">MASRKIIIGMTGASGSIFGIRLLEALKESDVETHVIASKWAQRTMEHETSLTVEKLRDLADVYYGPGDMGAQISSGSFMTEGMVVAPCSTRSVAAISNGFGEHLVHRAADVILKERRPLVLVVRETPLSDIHLENMLKLSRMGVTILPPVPAFYNHPKTLDDMINHTVVRILDQFAIETDFAKRWDGNLKNASPRVQQVK</sequence>
<keyword evidence="1" id="KW-0637">Prenyltransferase</keyword>
<evidence type="ECO:0000256" key="1">
    <source>
        <dbReference type="ARBA" id="ARBA00022602"/>
    </source>
</evidence>
<dbReference type="EMBL" id="UINC01035652">
    <property type="protein sequence ID" value="SVB28399.1"/>
    <property type="molecule type" value="Genomic_DNA"/>
</dbReference>
<comment type="similarity">
    <text evidence="5">Belongs to the UbiX/PAD1 family.</text>
</comment>
<evidence type="ECO:0000256" key="4">
    <source>
        <dbReference type="ARBA" id="ARBA00022679"/>
    </source>
</evidence>
<proteinExistence type="inferred from homology"/>
<dbReference type="Pfam" id="PF02441">
    <property type="entry name" value="Flavoprotein"/>
    <property type="match status" value="1"/>
</dbReference>
<name>A0A382CRB2_9ZZZZ</name>
<evidence type="ECO:0000256" key="5">
    <source>
        <dbReference type="ARBA" id="ARBA00060793"/>
    </source>
</evidence>
<dbReference type="InterPro" id="IPR036551">
    <property type="entry name" value="Flavin_trans-like"/>
</dbReference>
<reference evidence="8" key="1">
    <citation type="submission" date="2018-05" db="EMBL/GenBank/DDBJ databases">
        <authorList>
            <person name="Lanie J.A."/>
            <person name="Ng W.-L."/>
            <person name="Kazmierczak K.M."/>
            <person name="Andrzejewski T.M."/>
            <person name="Davidsen T.M."/>
            <person name="Wayne K.J."/>
            <person name="Tettelin H."/>
            <person name="Glass J.I."/>
            <person name="Rusch D."/>
            <person name="Podicherti R."/>
            <person name="Tsui H.-C.T."/>
            <person name="Winkler M.E."/>
        </authorList>
    </citation>
    <scope>NUCLEOTIDE SEQUENCE</scope>
</reference>
<dbReference type="NCBIfam" id="NF004685">
    <property type="entry name" value="PRK06029.1"/>
    <property type="match status" value="1"/>
</dbReference>
<dbReference type="InterPro" id="IPR004507">
    <property type="entry name" value="UbiX-like"/>
</dbReference>
<dbReference type="NCBIfam" id="TIGR00421">
    <property type="entry name" value="ubiX_pad"/>
    <property type="match status" value="1"/>
</dbReference>
<dbReference type="EC" id="2.5.1.129" evidence="6"/>
<evidence type="ECO:0000256" key="3">
    <source>
        <dbReference type="ARBA" id="ARBA00022643"/>
    </source>
</evidence>
<dbReference type="PANTHER" id="PTHR43374">
    <property type="entry name" value="FLAVIN PRENYLTRANSFERASE"/>
    <property type="match status" value="1"/>
</dbReference>
<keyword evidence="2" id="KW-0285">Flavoprotein</keyword>
<keyword evidence="3" id="KW-0288">FMN</keyword>
<dbReference type="Gene3D" id="3.40.50.1950">
    <property type="entry name" value="Flavin prenyltransferase-like"/>
    <property type="match status" value="1"/>
</dbReference>
<feature type="domain" description="Flavoprotein" evidence="7">
    <location>
        <begin position="5"/>
        <end position="174"/>
    </location>
</feature>
<dbReference type="PANTHER" id="PTHR43374:SF1">
    <property type="entry name" value="FLAVIN PRENYLTRANSFERASE PAD1, MITOCHONDRIAL"/>
    <property type="match status" value="1"/>
</dbReference>
<keyword evidence="4" id="KW-0808">Transferase</keyword>
<evidence type="ECO:0000256" key="6">
    <source>
        <dbReference type="ARBA" id="ARBA00066834"/>
    </source>
</evidence>
<protein>
    <recommendedName>
        <fullName evidence="6">flavin prenyltransferase</fullName>
        <ecNumber evidence="6">2.5.1.129</ecNumber>
    </recommendedName>
</protein>
<dbReference type="InterPro" id="IPR003382">
    <property type="entry name" value="Flavoprotein"/>
</dbReference>
<accession>A0A382CRB2</accession>
<evidence type="ECO:0000259" key="7">
    <source>
        <dbReference type="Pfam" id="PF02441"/>
    </source>
</evidence>
<evidence type="ECO:0000313" key="8">
    <source>
        <dbReference type="EMBL" id="SVB28399.1"/>
    </source>
</evidence>
<evidence type="ECO:0000256" key="2">
    <source>
        <dbReference type="ARBA" id="ARBA00022630"/>
    </source>
</evidence>
<dbReference type="FunFam" id="3.40.50.1950:FF:000001">
    <property type="entry name" value="Flavin prenyltransferase UbiX"/>
    <property type="match status" value="1"/>
</dbReference>